<comment type="caution">
    <text evidence="2">The sequence shown here is derived from an EMBL/GenBank/DDBJ whole genome shotgun (WGS) entry which is preliminary data.</text>
</comment>
<dbReference type="CDD" id="cd00161">
    <property type="entry name" value="beta-trefoil_Ricin-like"/>
    <property type="match status" value="1"/>
</dbReference>
<proteinExistence type="predicted"/>
<sequence length="725" mass="75686">MALAIAGGTVLGVGHASADPSSATYTVTVGSTGTYNYADDTPAGSYLDKDGTFYFQESDSLYGATDSRQWSFYTGSNFDTATADSTLDNSVNPANSQDSNANTTWRCNNSPTGLTATSAPSGSGYAQPNYCDLVGVWVDPDTGDWYGLVHNEFTPEPFGDGLHYDAIDYAKSTDEGKTWTIEGHAITSPYSTQRGDTTAFPNQTYDYGDGDPRLYVDYASGYFYVYYGSRIIPKGGVGGSNGGLAHVARAPISGKMAAGTWQKWYDGSWTQAGIGGLESNMVPATSSNPNGYTAPSSDYSPATTGTVDQQIAAGTLPAKSQLFIMNITYDAYLGLYIGEPENATNSAAAQQFYVTDNLATQKWYLAGDTGTYTDQSWYRWFLDGANATSSTVVGKTFRSYCAISCNSGDGEYANVTVDSSAPAAAPFDPTKTYTIASGDGRVLTQVSGSSATTSETAATGSTLEDWSFASDGDGSYRITNASSGQLLGVDSTQTTSRAWGTAPTTTGVGTGGVSVGQEWFVIPSSDGSGTYRLVNRYSGLVLGLSADNGGYAETTPARYWTNTTGNSVGGDRTAAQQTLSMTAVGTVPANLNGAHTLTTNGMALDDANGSTAPGNQFITWTPTGASNQSWQFTLQPDGSYQIVNVHSGLCADDDGGATKAGTPVIQWTCTGASNQDWIVTKQAGGSYTVTNEHSGLLLTTASTSAGAAVTQQPNSGSSLQQWTLS</sequence>
<feature type="domain" description="Ricin B lectin" evidence="1">
    <location>
        <begin position="593"/>
        <end position="725"/>
    </location>
</feature>
<evidence type="ECO:0000313" key="2">
    <source>
        <dbReference type="EMBL" id="MBF9069880.1"/>
    </source>
</evidence>
<protein>
    <submittedName>
        <fullName evidence="2">RICIN domain-containing protein</fullName>
    </submittedName>
</protein>
<dbReference type="AlphaFoldDB" id="A0A931B2B0"/>
<accession>A0A931B2B0</accession>
<dbReference type="PROSITE" id="PS50231">
    <property type="entry name" value="RICIN_B_LECTIN"/>
    <property type="match status" value="1"/>
</dbReference>
<dbReference type="SUPFAM" id="SSF50370">
    <property type="entry name" value="Ricin B-like lectins"/>
    <property type="match status" value="2"/>
</dbReference>
<dbReference type="EMBL" id="JADPRT010000006">
    <property type="protein sequence ID" value="MBF9069880.1"/>
    <property type="molecule type" value="Genomic_DNA"/>
</dbReference>
<reference evidence="2" key="1">
    <citation type="submission" date="2020-11" db="EMBL/GenBank/DDBJ databases">
        <title>Isolation and identification of active actinomycetes.</title>
        <authorList>
            <person name="Yu B."/>
        </authorList>
    </citation>
    <scope>NUCLEOTIDE SEQUENCE</scope>
    <source>
        <strain evidence="2">NEAU-YB345</strain>
    </source>
</reference>
<dbReference type="Pfam" id="PF14200">
    <property type="entry name" value="RicinB_lectin_2"/>
    <property type="match status" value="2"/>
</dbReference>
<dbReference type="Proteomes" id="UP000657385">
    <property type="component" value="Unassembled WGS sequence"/>
</dbReference>
<dbReference type="InterPro" id="IPR000772">
    <property type="entry name" value="Ricin_B_lectin"/>
</dbReference>
<dbReference type="Gene3D" id="2.80.10.50">
    <property type="match status" value="2"/>
</dbReference>
<evidence type="ECO:0000313" key="3">
    <source>
        <dbReference type="EMBL" id="MBF9073446.1"/>
    </source>
</evidence>
<organism evidence="2 4">
    <name type="scientific">Streptacidiphilus fuscans</name>
    <dbReference type="NCBI Taxonomy" id="2789292"/>
    <lineage>
        <taxon>Bacteria</taxon>
        <taxon>Bacillati</taxon>
        <taxon>Actinomycetota</taxon>
        <taxon>Actinomycetes</taxon>
        <taxon>Kitasatosporales</taxon>
        <taxon>Streptomycetaceae</taxon>
        <taxon>Streptacidiphilus</taxon>
    </lineage>
</organism>
<name>A0A931B2B0_9ACTN</name>
<evidence type="ECO:0000313" key="4">
    <source>
        <dbReference type="Proteomes" id="UP000657385"/>
    </source>
</evidence>
<dbReference type="InterPro" id="IPR035992">
    <property type="entry name" value="Ricin_B-like_lectins"/>
</dbReference>
<dbReference type="EMBL" id="JADPRT010000022">
    <property type="protein sequence ID" value="MBF9073446.1"/>
    <property type="molecule type" value="Genomic_DNA"/>
</dbReference>
<feature type="domain" description="Ricin B lectin" evidence="1">
    <location>
        <begin position="430"/>
        <end position="580"/>
    </location>
</feature>
<evidence type="ECO:0000259" key="1">
    <source>
        <dbReference type="SMART" id="SM00458"/>
    </source>
</evidence>
<keyword evidence="4" id="KW-1185">Reference proteome</keyword>
<dbReference type="SMART" id="SM00458">
    <property type="entry name" value="RICIN"/>
    <property type="match status" value="2"/>
</dbReference>
<gene>
    <name evidence="2" type="ORF">I2501_17800</name>
    <name evidence="3" type="ORF">I2501_36070</name>
</gene>